<dbReference type="EMBL" id="JBFQXQ010000001">
    <property type="protein sequence ID" value="MEX3170754.1"/>
    <property type="molecule type" value="Genomic_DNA"/>
</dbReference>
<keyword evidence="4" id="KW-1185">Reference proteome</keyword>
<proteinExistence type="predicted"/>
<sequence>MTFGYKNLAHQAAEAERRAHYSDAASIWLKAFEVARAVDVVWVQIRIDFCVNAASRNWGR</sequence>
<accession>A0A2X2I4L0</accession>
<reference evidence="1 4" key="2">
    <citation type="submission" date="2024-07" db="EMBL/GenBank/DDBJ databases">
        <title>Genomes of novel Serratia strains from suburban soil.</title>
        <authorList>
            <person name="Markert E.X."/>
            <person name="Severe K."/>
            <person name="Severe L."/>
            <person name="Twing K.I."/>
            <person name="Ward L.M."/>
        </authorList>
    </citation>
    <scope>NUCLEOTIDE SEQUENCE [LARGE SCALE GENOMIC DNA]</scope>
    <source>
        <strain evidence="1 4">3C-UT</strain>
    </source>
</reference>
<organism evidence="2 3">
    <name type="scientific">Serratia quinivorans</name>
    <dbReference type="NCBI Taxonomy" id="137545"/>
    <lineage>
        <taxon>Bacteria</taxon>
        <taxon>Pseudomonadati</taxon>
        <taxon>Pseudomonadota</taxon>
        <taxon>Gammaproteobacteria</taxon>
        <taxon>Enterobacterales</taxon>
        <taxon>Yersiniaceae</taxon>
        <taxon>Serratia</taxon>
    </lineage>
</organism>
<dbReference type="EMBL" id="UGYN01000002">
    <property type="protein sequence ID" value="SUI50099.1"/>
    <property type="molecule type" value="Genomic_DNA"/>
</dbReference>
<dbReference type="RefSeq" id="WP_112347617.1">
    <property type="nucleotide sequence ID" value="NZ_CAMISD010000001.1"/>
</dbReference>
<reference evidence="2 3" key="1">
    <citation type="submission" date="2018-06" db="EMBL/GenBank/DDBJ databases">
        <authorList>
            <consortium name="Pathogen Informatics"/>
            <person name="Doyle S."/>
        </authorList>
    </citation>
    <scope>NUCLEOTIDE SEQUENCE [LARGE SCALE GENOMIC DNA]</scope>
    <source>
        <strain evidence="2 3">NCTC11544</strain>
    </source>
</reference>
<evidence type="ECO:0000313" key="4">
    <source>
        <dbReference type="Proteomes" id="UP001558101"/>
    </source>
</evidence>
<name>A0A2X2I4L0_9GAMM</name>
<protein>
    <submittedName>
        <fullName evidence="1">ANR family transcriptional regulator</fullName>
    </submittedName>
</protein>
<dbReference type="NCBIfam" id="NF033650">
    <property type="entry name" value="ANR_neg_reg"/>
    <property type="match status" value="1"/>
</dbReference>
<dbReference type="AlphaFoldDB" id="A0A2X2I4L0"/>
<evidence type="ECO:0000313" key="1">
    <source>
        <dbReference type="EMBL" id="MEX3170754.1"/>
    </source>
</evidence>
<evidence type="ECO:0000313" key="3">
    <source>
        <dbReference type="Proteomes" id="UP000255529"/>
    </source>
</evidence>
<dbReference type="Proteomes" id="UP000255529">
    <property type="component" value="Unassembled WGS sequence"/>
</dbReference>
<dbReference type="InterPro" id="IPR047666">
    <property type="entry name" value="ANR_neg_reg"/>
</dbReference>
<evidence type="ECO:0000313" key="2">
    <source>
        <dbReference type="EMBL" id="SUI50099.1"/>
    </source>
</evidence>
<dbReference type="Proteomes" id="UP001558101">
    <property type="component" value="Unassembled WGS sequence"/>
</dbReference>
<gene>
    <name evidence="1" type="ORF">AB4M04_01480</name>
    <name evidence="2" type="ORF">NCTC11544_01102</name>
</gene>